<evidence type="ECO:0000313" key="3">
    <source>
        <dbReference type="EMBL" id="CAG8440682.1"/>
    </source>
</evidence>
<feature type="compositionally biased region" description="Low complexity" evidence="2">
    <location>
        <begin position="284"/>
        <end position="298"/>
    </location>
</feature>
<name>A0A9N8YQQ6_9GLOM</name>
<dbReference type="Proteomes" id="UP000789706">
    <property type="component" value="Unassembled WGS sequence"/>
</dbReference>
<sequence>MTSTMDNQIESNILGVYENYSAKNPSLKNSFEDYCSNKDLSLEGYCPPTYLTKDLSVESPTGVLNSQRFSYASTASSELSNRSSTEVNRESMAALRQIKEWEKKYNDTSNELERLKLETLESKELNRAHVRTIRQLEQDVSQLKIVNKSLFNDNKELQIRLSDKEGEYQKMEELYLEERRNNNERHLKSDSLTSTLSDDRETLVGERVQKESDHTLIEELQNKIKTLKDDNESMTLYIQKMLNRIMEVKGFEDTLATDWTSERSNKTTTLATKPIDVSSENQPKPSKNSRSNSLKNNFKFPQNGEIIQENSEPENLSSYSPSSPTIVEQSHEEDTTTVTRARKGSSSADSVIVRETITSARTFADPPKKEDPYMKPILLVQANEKK</sequence>
<feature type="coiled-coil region" evidence="1">
    <location>
        <begin position="210"/>
        <end position="237"/>
    </location>
</feature>
<feature type="coiled-coil region" evidence="1">
    <location>
        <begin position="91"/>
        <end position="181"/>
    </location>
</feature>
<evidence type="ECO:0000256" key="2">
    <source>
        <dbReference type="SAM" id="MobiDB-lite"/>
    </source>
</evidence>
<organism evidence="3 4">
    <name type="scientific">Diversispora eburnea</name>
    <dbReference type="NCBI Taxonomy" id="1213867"/>
    <lineage>
        <taxon>Eukaryota</taxon>
        <taxon>Fungi</taxon>
        <taxon>Fungi incertae sedis</taxon>
        <taxon>Mucoromycota</taxon>
        <taxon>Glomeromycotina</taxon>
        <taxon>Glomeromycetes</taxon>
        <taxon>Diversisporales</taxon>
        <taxon>Diversisporaceae</taxon>
        <taxon>Diversispora</taxon>
    </lineage>
</organism>
<gene>
    <name evidence="3" type="ORF">DEBURN_LOCUS1410</name>
</gene>
<feature type="region of interest" description="Disordered" evidence="2">
    <location>
        <begin position="265"/>
        <end position="298"/>
    </location>
</feature>
<keyword evidence="4" id="KW-1185">Reference proteome</keyword>
<dbReference type="OrthoDB" id="2121319at2759"/>
<feature type="compositionally biased region" description="Polar residues" evidence="2">
    <location>
        <begin position="336"/>
        <end position="349"/>
    </location>
</feature>
<feature type="compositionally biased region" description="Polar residues" evidence="2">
    <location>
        <begin position="311"/>
        <end position="328"/>
    </location>
</feature>
<proteinExistence type="predicted"/>
<evidence type="ECO:0000256" key="1">
    <source>
        <dbReference type="SAM" id="Coils"/>
    </source>
</evidence>
<evidence type="ECO:0000313" key="4">
    <source>
        <dbReference type="Proteomes" id="UP000789706"/>
    </source>
</evidence>
<dbReference type="AlphaFoldDB" id="A0A9N8YQQ6"/>
<feature type="region of interest" description="Disordered" evidence="2">
    <location>
        <begin position="311"/>
        <end position="350"/>
    </location>
</feature>
<reference evidence="3" key="1">
    <citation type="submission" date="2021-06" db="EMBL/GenBank/DDBJ databases">
        <authorList>
            <person name="Kallberg Y."/>
            <person name="Tangrot J."/>
            <person name="Rosling A."/>
        </authorList>
    </citation>
    <scope>NUCLEOTIDE SEQUENCE</scope>
    <source>
        <strain evidence="3">AZ414A</strain>
    </source>
</reference>
<comment type="caution">
    <text evidence="3">The sequence shown here is derived from an EMBL/GenBank/DDBJ whole genome shotgun (WGS) entry which is preliminary data.</text>
</comment>
<protein>
    <submittedName>
        <fullName evidence="3">10227_t:CDS:1</fullName>
    </submittedName>
</protein>
<dbReference type="EMBL" id="CAJVPK010000062">
    <property type="protein sequence ID" value="CAG8440682.1"/>
    <property type="molecule type" value="Genomic_DNA"/>
</dbReference>
<keyword evidence="1" id="KW-0175">Coiled coil</keyword>
<accession>A0A9N8YQQ6</accession>